<name>A0AAJ1IHP7_9SPIO</name>
<organism evidence="2 3">
    <name type="scientific">Candidatus Thalassospirochaeta sargassi</name>
    <dbReference type="NCBI Taxonomy" id="3119039"/>
    <lineage>
        <taxon>Bacteria</taxon>
        <taxon>Pseudomonadati</taxon>
        <taxon>Spirochaetota</taxon>
        <taxon>Spirochaetia</taxon>
        <taxon>Spirochaetales</taxon>
        <taxon>Spirochaetaceae</taxon>
        <taxon>Candidatus Thalassospirochaeta</taxon>
    </lineage>
</organism>
<dbReference type="PANTHER" id="PTHR43130:SF2">
    <property type="entry name" value="DJ-1_PFPI DOMAIN-CONTAINING PROTEIN"/>
    <property type="match status" value="1"/>
</dbReference>
<dbReference type="InterPro" id="IPR029062">
    <property type="entry name" value="Class_I_gatase-like"/>
</dbReference>
<comment type="caution">
    <text evidence="2">The sequence shown here is derived from an EMBL/GenBank/DDBJ whole genome shotgun (WGS) entry which is preliminary data.</text>
</comment>
<dbReference type="PANTHER" id="PTHR43130">
    <property type="entry name" value="ARAC-FAMILY TRANSCRIPTIONAL REGULATOR"/>
    <property type="match status" value="1"/>
</dbReference>
<evidence type="ECO:0000313" key="3">
    <source>
        <dbReference type="Proteomes" id="UP001221217"/>
    </source>
</evidence>
<dbReference type="Pfam" id="PF01965">
    <property type="entry name" value="DJ-1_PfpI"/>
    <property type="match status" value="1"/>
</dbReference>
<dbReference type="EMBL" id="JAQQAL010000044">
    <property type="protein sequence ID" value="MDC7228354.1"/>
    <property type="molecule type" value="Genomic_DNA"/>
</dbReference>
<dbReference type="Gene3D" id="3.40.50.880">
    <property type="match status" value="1"/>
</dbReference>
<dbReference type="InterPro" id="IPR052158">
    <property type="entry name" value="INH-QAR"/>
</dbReference>
<evidence type="ECO:0000259" key="1">
    <source>
        <dbReference type="Pfam" id="PF01965"/>
    </source>
</evidence>
<reference evidence="2 3" key="1">
    <citation type="submission" date="2022-12" db="EMBL/GenBank/DDBJ databases">
        <title>Metagenome assembled genome from gulf of manar.</title>
        <authorList>
            <person name="Kohli P."/>
            <person name="Pk S."/>
            <person name="Venkata Ramana C."/>
            <person name="Sasikala C."/>
        </authorList>
    </citation>
    <scope>NUCLEOTIDE SEQUENCE [LARGE SCALE GENOMIC DNA]</scope>
    <source>
        <strain evidence="2">JB008</strain>
    </source>
</reference>
<evidence type="ECO:0000313" key="2">
    <source>
        <dbReference type="EMBL" id="MDC7228354.1"/>
    </source>
</evidence>
<accession>A0AAJ1IHP7</accession>
<sequence length="190" mass="20953">MKKIFGLIYNDMAEFETVFALNILGYHPSLEVALVAESRDPVLSKAGLTFVPDYSFNEAAKLADVEGLIIPGGWNDQQSPALTRLIQKLDAKEALLAAICRGPRFLACAGVLEGVKYTTTYSPEAAKAAGEEDPFDRENFVDEKVVVDGRFITAIGSAFVDFAVEIADYFDMFDDEEDREVFRLEHKGLG</sequence>
<feature type="domain" description="DJ-1/PfpI" evidence="1">
    <location>
        <begin position="2"/>
        <end position="167"/>
    </location>
</feature>
<proteinExistence type="predicted"/>
<protein>
    <submittedName>
        <fullName evidence="2">DJ-1/PfpI family protein</fullName>
    </submittedName>
</protein>
<gene>
    <name evidence="2" type="ORF">PQJ61_16445</name>
</gene>
<dbReference type="Proteomes" id="UP001221217">
    <property type="component" value="Unassembled WGS sequence"/>
</dbReference>
<dbReference type="GO" id="GO:0006355">
    <property type="term" value="P:regulation of DNA-templated transcription"/>
    <property type="evidence" value="ECO:0007669"/>
    <property type="project" value="TreeGrafter"/>
</dbReference>
<dbReference type="SUPFAM" id="SSF52317">
    <property type="entry name" value="Class I glutamine amidotransferase-like"/>
    <property type="match status" value="1"/>
</dbReference>
<dbReference type="AlphaFoldDB" id="A0AAJ1IHP7"/>
<dbReference type="InterPro" id="IPR002818">
    <property type="entry name" value="DJ-1/PfpI"/>
</dbReference>